<dbReference type="PANTHER" id="PTHR30157">
    <property type="entry name" value="FERRIC REDUCTASE, NADPH-DEPENDENT"/>
    <property type="match status" value="1"/>
</dbReference>
<dbReference type="Proteomes" id="UP000678276">
    <property type="component" value="Unassembled WGS sequence"/>
</dbReference>
<name>A0ABS4BLH2_9HYPH</name>
<dbReference type="InterPro" id="IPR017927">
    <property type="entry name" value="FAD-bd_FR_type"/>
</dbReference>
<evidence type="ECO:0000313" key="3">
    <source>
        <dbReference type="EMBL" id="MBP0617582.1"/>
    </source>
</evidence>
<keyword evidence="4" id="KW-1185">Reference proteome</keyword>
<dbReference type="RefSeq" id="WP_209596496.1">
    <property type="nucleotide sequence ID" value="NZ_JAGJCF010000017.1"/>
</dbReference>
<evidence type="ECO:0000256" key="1">
    <source>
        <dbReference type="ARBA" id="ARBA00035644"/>
    </source>
</evidence>
<comment type="caution">
    <text evidence="3">The sequence shown here is derived from an EMBL/GenBank/DDBJ whole genome shotgun (WGS) entry which is preliminary data.</text>
</comment>
<dbReference type="InterPro" id="IPR039261">
    <property type="entry name" value="FNR_nucleotide-bd"/>
</dbReference>
<evidence type="ECO:0000313" key="4">
    <source>
        <dbReference type="Proteomes" id="UP000678276"/>
    </source>
</evidence>
<dbReference type="PANTHER" id="PTHR30157:SF0">
    <property type="entry name" value="NADPH-DEPENDENT FERRIC-CHELATE REDUCTASE"/>
    <property type="match status" value="1"/>
</dbReference>
<reference evidence="3 4" key="1">
    <citation type="submission" date="2021-04" db="EMBL/GenBank/DDBJ databases">
        <title>Whole genome sequence of Jiella sp. KSK16Y-1.</title>
        <authorList>
            <person name="Tuo L."/>
        </authorList>
    </citation>
    <scope>NUCLEOTIDE SEQUENCE [LARGE SCALE GENOMIC DNA]</scope>
    <source>
        <strain evidence="3 4">KSK16Y-1</strain>
    </source>
</reference>
<proteinExistence type="inferred from homology"/>
<dbReference type="InterPro" id="IPR013113">
    <property type="entry name" value="SIP_FAD-bd"/>
</dbReference>
<dbReference type="Gene3D" id="2.40.30.10">
    <property type="entry name" value="Translation factors"/>
    <property type="match status" value="1"/>
</dbReference>
<dbReference type="SUPFAM" id="SSF63380">
    <property type="entry name" value="Riboflavin synthase domain-like"/>
    <property type="match status" value="1"/>
</dbReference>
<feature type="domain" description="FAD-binding FR-type" evidence="2">
    <location>
        <begin position="19"/>
        <end position="124"/>
    </location>
</feature>
<sequence length="255" mass="28574">MNLHESAAVSPTRRLRHELHRRRLSVVSSERLSPAMLRIVLNGDELRGFTSAGADDHVKLFVADKDGAEGERRDYTPRRYDHARNELTLDFAVHEAGPATAWALSAKVGDELMIAGPRSSLVVEESVRRFLLIGDETALPAIGRRIEEAGPDVSIVSLVTVPERADEQSFETSADLDAHWIHRPLERADNPELLLDALRDIEIEPDCFVWIAAEASVVRALRQVILQERGHPKGWFKASGYWVRGKANTTEKFED</sequence>
<dbReference type="CDD" id="cd06193">
    <property type="entry name" value="siderophore_interacting"/>
    <property type="match status" value="1"/>
</dbReference>
<dbReference type="InterPro" id="IPR007037">
    <property type="entry name" value="SIP_rossman_dom"/>
</dbReference>
<organism evidence="3 4">
    <name type="scientific">Jiella mangrovi</name>
    <dbReference type="NCBI Taxonomy" id="2821407"/>
    <lineage>
        <taxon>Bacteria</taxon>
        <taxon>Pseudomonadati</taxon>
        <taxon>Pseudomonadota</taxon>
        <taxon>Alphaproteobacteria</taxon>
        <taxon>Hyphomicrobiales</taxon>
        <taxon>Aurantimonadaceae</taxon>
        <taxon>Jiella</taxon>
    </lineage>
</organism>
<dbReference type="InterPro" id="IPR017938">
    <property type="entry name" value="Riboflavin_synthase-like_b-brl"/>
</dbReference>
<evidence type="ECO:0000259" key="2">
    <source>
        <dbReference type="PROSITE" id="PS51384"/>
    </source>
</evidence>
<dbReference type="Pfam" id="PF04954">
    <property type="entry name" value="SIP"/>
    <property type="match status" value="1"/>
</dbReference>
<dbReference type="PROSITE" id="PS51384">
    <property type="entry name" value="FAD_FR"/>
    <property type="match status" value="1"/>
</dbReference>
<dbReference type="InterPro" id="IPR039374">
    <property type="entry name" value="SIP_fam"/>
</dbReference>
<dbReference type="EMBL" id="JAGJCF010000017">
    <property type="protein sequence ID" value="MBP0617582.1"/>
    <property type="molecule type" value="Genomic_DNA"/>
</dbReference>
<accession>A0ABS4BLH2</accession>
<comment type="similarity">
    <text evidence="1">Belongs to the SIP oxidoreductase family.</text>
</comment>
<gene>
    <name evidence="3" type="ORF">J6595_18505</name>
</gene>
<dbReference type="Gene3D" id="3.40.50.80">
    <property type="entry name" value="Nucleotide-binding domain of ferredoxin-NADP reductase (FNR) module"/>
    <property type="match status" value="1"/>
</dbReference>
<dbReference type="Pfam" id="PF08021">
    <property type="entry name" value="FAD_binding_9"/>
    <property type="match status" value="2"/>
</dbReference>
<protein>
    <submittedName>
        <fullName evidence="3">Siderophore-interacting protein</fullName>
    </submittedName>
</protein>